<protein>
    <submittedName>
        <fullName evidence="1">CRISPR-associated protein Cas2</fullName>
    </submittedName>
</protein>
<dbReference type="STRING" id="1470200.PL75_11590"/>
<evidence type="ECO:0000313" key="1">
    <source>
        <dbReference type="EMBL" id="KLT71820.1"/>
    </source>
</evidence>
<feature type="non-terminal residue" evidence="1">
    <location>
        <position position="1"/>
    </location>
</feature>
<accession>A0A0J0YNU5</accession>
<comment type="caution">
    <text evidence="1">The sequence shown here is derived from an EMBL/GenBank/DDBJ whole genome shotgun (WGS) entry which is preliminary data.</text>
</comment>
<organism evidence="1 2">
    <name type="scientific">Neisseria arctica</name>
    <dbReference type="NCBI Taxonomy" id="1470200"/>
    <lineage>
        <taxon>Bacteria</taxon>
        <taxon>Pseudomonadati</taxon>
        <taxon>Pseudomonadota</taxon>
        <taxon>Betaproteobacteria</taxon>
        <taxon>Neisseriales</taxon>
        <taxon>Neisseriaceae</taxon>
        <taxon>Neisseria</taxon>
    </lineage>
</organism>
<reference evidence="1 2" key="1">
    <citation type="submission" date="2014-11" db="EMBL/GenBank/DDBJ databases">
        <title>Genome of a novel goose pathogen.</title>
        <authorList>
            <person name="Hansen C.M."/>
            <person name="Hueffer K."/>
            <person name="Choi S.C."/>
        </authorList>
    </citation>
    <scope>NUCLEOTIDE SEQUENCE [LARGE SCALE GENOMIC DNA]</scope>
    <source>
        <strain evidence="1 2">KH1503</strain>
    </source>
</reference>
<evidence type="ECO:0000313" key="2">
    <source>
        <dbReference type="Proteomes" id="UP000036027"/>
    </source>
</evidence>
<sequence>MVRGRDSLQNHYTRLCANLPEEGSIRSLEGTEKQFASMHLLLVRLKTQDKRVNADQLLLFGLDFF</sequence>
<dbReference type="PATRIC" id="fig|1470200.3.peg.1455"/>
<dbReference type="Proteomes" id="UP000036027">
    <property type="component" value="Unassembled WGS sequence"/>
</dbReference>
<keyword evidence="2" id="KW-1185">Reference proteome</keyword>
<dbReference type="AlphaFoldDB" id="A0A0J0YNU5"/>
<name>A0A0J0YNU5_9NEIS</name>
<dbReference type="EMBL" id="JTDO01000248">
    <property type="protein sequence ID" value="KLT71820.1"/>
    <property type="molecule type" value="Genomic_DNA"/>
</dbReference>
<proteinExistence type="predicted"/>
<gene>
    <name evidence="1" type="ORF">PL75_11590</name>
</gene>